<comment type="catalytic activity">
    <reaction evidence="1">
        <text>2-iminobutanoate + H2O = 2-oxobutanoate + NH4(+)</text>
        <dbReference type="Rhea" id="RHEA:39975"/>
        <dbReference type="ChEBI" id="CHEBI:15377"/>
        <dbReference type="ChEBI" id="CHEBI:16763"/>
        <dbReference type="ChEBI" id="CHEBI:28938"/>
        <dbReference type="ChEBI" id="CHEBI:76545"/>
        <dbReference type="EC" id="3.5.99.10"/>
    </reaction>
</comment>
<dbReference type="InterPro" id="IPR035959">
    <property type="entry name" value="RutC-like_sf"/>
</dbReference>
<reference evidence="22 23" key="1">
    <citation type="journal article" date="2011" name="Nature">
        <title>A high-resolution map of human evolutionary constraint using 29 mammals.</title>
        <authorList>
            <person name="Lindblad-Toh K."/>
            <person name="Garber M."/>
            <person name="Zuk O."/>
            <person name="Lin M.F."/>
            <person name="Parker B.J."/>
            <person name="Washietl S."/>
            <person name="Kheradpour P."/>
            <person name="Ernst J."/>
            <person name="Jordan G."/>
            <person name="Mauceli E."/>
            <person name="Ward L.D."/>
            <person name="Lowe C.B."/>
            <person name="Holloway A.K."/>
            <person name="Clamp M."/>
            <person name="Gnerre S."/>
            <person name="Alfoldi J."/>
            <person name="Beal K."/>
            <person name="Chang J."/>
            <person name="Clawson H."/>
            <person name="Cuff J."/>
            <person name="Di Palma F."/>
            <person name="Fitzgerald S."/>
            <person name="Flicek P."/>
            <person name="Guttman M."/>
            <person name="Hubisz M.J."/>
            <person name="Jaffe D.B."/>
            <person name="Jungreis I."/>
            <person name="Kent W.J."/>
            <person name="Kostka D."/>
            <person name="Lara M."/>
            <person name="Martins A.L."/>
            <person name="Massingham T."/>
            <person name="Moltke I."/>
            <person name="Raney B.J."/>
            <person name="Rasmussen M.D."/>
            <person name="Robinson J."/>
            <person name="Stark A."/>
            <person name="Vilella A.J."/>
            <person name="Wen J."/>
            <person name="Xie X."/>
            <person name="Zody M.C."/>
            <person name="Baldwin J."/>
            <person name="Bloom T."/>
            <person name="Chin C.W."/>
            <person name="Heiman D."/>
            <person name="Nicol R."/>
            <person name="Nusbaum C."/>
            <person name="Young S."/>
            <person name="Wilkinson J."/>
            <person name="Worley K.C."/>
            <person name="Kovar C.L."/>
            <person name="Muzny D.M."/>
            <person name="Gibbs R.A."/>
            <person name="Cree A."/>
            <person name="Dihn H.H."/>
            <person name="Fowler G."/>
            <person name="Jhangiani S."/>
            <person name="Joshi V."/>
            <person name="Lee S."/>
            <person name="Lewis L.R."/>
            <person name="Nazareth L.V."/>
            <person name="Okwuonu G."/>
            <person name="Santibanez J."/>
            <person name="Warren W.C."/>
            <person name="Mardis E.R."/>
            <person name="Weinstock G.M."/>
            <person name="Wilson R.K."/>
            <person name="Delehaunty K."/>
            <person name="Dooling D."/>
            <person name="Fronik C."/>
            <person name="Fulton L."/>
            <person name="Fulton B."/>
            <person name="Graves T."/>
            <person name="Minx P."/>
            <person name="Sodergren E."/>
            <person name="Birney E."/>
            <person name="Margulies E.H."/>
            <person name="Herrero J."/>
            <person name="Green E.D."/>
            <person name="Haussler D."/>
            <person name="Siepel A."/>
            <person name="Goldman N."/>
            <person name="Pollard K.S."/>
            <person name="Pedersen J.S."/>
            <person name="Lander E.S."/>
            <person name="Kellis M."/>
        </authorList>
    </citation>
    <scope>NUCLEOTIDE SEQUENCE [LARGE SCALE GENOMIC DNA]</scope>
    <source>
        <strain evidence="23">Thorbecke</strain>
    </source>
</reference>
<dbReference type="InParanoid" id="G1TDL7"/>
<comment type="subcellular location">
    <subcellularLocation>
        <location evidence="6">Cytoplasm</location>
    </subcellularLocation>
    <subcellularLocation>
        <location evidence="4">Mitochondrion</location>
    </subcellularLocation>
    <subcellularLocation>
        <location evidence="3">Nucleus</location>
    </subcellularLocation>
    <subcellularLocation>
        <location evidence="5">Peroxisome</location>
    </subcellularLocation>
</comment>
<comment type="similarity">
    <text evidence="7">Belongs to the RutC family.</text>
</comment>
<evidence type="ECO:0000256" key="3">
    <source>
        <dbReference type="ARBA" id="ARBA00004123"/>
    </source>
</evidence>
<name>G1TDL7_RABIT</name>
<dbReference type="GeneTree" id="ENSGT00420000029792"/>
<evidence type="ECO:0000256" key="8">
    <source>
        <dbReference type="ARBA" id="ARBA00013042"/>
    </source>
</evidence>
<keyword evidence="15" id="KW-0496">Mitochondrion</keyword>
<dbReference type="AlphaFoldDB" id="G1TDL7"/>
<dbReference type="Pfam" id="PF01042">
    <property type="entry name" value="Ribonuc_L-PSP"/>
    <property type="match status" value="1"/>
</dbReference>
<proteinExistence type="inferred from homology"/>
<keyword evidence="23" id="KW-1185">Reference proteome</keyword>
<dbReference type="eggNOG" id="KOG2317">
    <property type="taxonomic scope" value="Eukaryota"/>
</dbReference>
<dbReference type="HOGENOM" id="CLU_100715_7_1_1"/>
<dbReference type="Proteomes" id="UP000001811">
    <property type="component" value="Unplaced"/>
</dbReference>
<evidence type="ECO:0000256" key="5">
    <source>
        <dbReference type="ARBA" id="ARBA00004275"/>
    </source>
</evidence>
<dbReference type="Ensembl" id="ENSOCUT00000017394.3">
    <property type="protein sequence ID" value="ENSOCUP00000014948.3"/>
    <property type="gene ID" value="ENSOCUG00000017395.3"/>
</dbReference>
<evidence type="ECO:0000256" key="4">
    <source>
        <dbReference type="ARBA" id="ARBA00004173"/>
    </source>
</evidence>
<reference evidence="22" key="3">
    <citation type="submission" date="2025-09" db="UniProtKB">
        <authorList>
            <consortium name="Ensembl"/>
        </authorList>
    </citation>
    <scope>IDENTIFICATION</scope>
    <source>
        <strain evidence="22">Thorbecke</strain>
    </source>
</reference>
<dbReference type="SMR" id="G1TDL7"/>
<evidence type="ECO:0000256" key="15">
    <source>
        <dbReference type="ARBA" id="ARBA00023128"/>
    </source>
</evidence>
<evidence type="ECO:0000256" key="2">
    <source>
        <dbReference type="ARBA" id="ARBA00002596"/>
    </source>
</evidence>
<dbReference type="InterPro" id="IPR006175">
    <property type="entry name" value="YjgF/YER057c/UK114"/>
</dbReference>
<evidence type="ECO:0000313" key="23">
    <source>
        <dbReference type="Proteomes" id="UP000001811"/>
    </source>
</evidence>
<dbReference type="GO" id="GO:0003723">
    <property type="term" value="F:RNA binding"/>
    <property type="evidence" value="ECO:0007669"/>
    <property type="project" value="UniProtKB-KW"/>
</dbReference>
<keyword evidence="16" id="KW-0576">Peroxisome</keyword>
<evidence type="ECO:0000256" key="14">
    <source>
        <dbReference type="ARBA" id="ARBA00023098"/>
    </source>
</evidence>
<evidence type="ECO:0000313" key="22">
    <source>
        <dbReference type="Ensembl" id="ENSOCUP00000014948.3"/>
    </source>
</evidence>
<dbReference type="GO" id="GO:0005739">
    <property type="term" value="C:mitochondrion"/>
    <property type="evidence" value="ECO:0007669"/>
    <property type="project" value="UniProtKB-SubCell"/>
</dbReference>
<evidence type="ECO:0000256" key="10">
    <source>
        <dbReference type="ARBA" id="ARBA00022490"/>
    </source>
</evidence>
<dbReference type="GO" id="GO:0005634">
    <property type="term" value="C:nucleus"/>
    <property type="evidence" value="ECO:0007669"/>
    <property type="project" value="UniProtKB-SubCell"/>
</dbReference>
<keyword evidence="14" id="KW-0443">Lipid metabolism</keyword>
<evidence type="ECO:0000256" key="1">
    <source>
        <dbReference type="ARBA" id="ARBA00000497"/>
    </source>
</evidence>
<dbReference type="GO" id="GO:0005777">
    <property type="term" value="C:peroxisome"/>
    <property type="evidence" value="ECO:0007669"/>
    <property type="project" value="UniProtKB-SubCell"/>
</dbReference>
<dbReference type="GO" id="GO:0005829">
    <property type="term" value="C:cytosol"/>
    <property type="evidence" value="ECO:0007669"/>
    <property type="project" value="TreeGrafter"/>
</dbReference>
<dbReference type="CDD" id="cd00448">
    <property type="entry name" value="YjgF_YER057c_UK114_family"/>
    <property type="match status" value="1"/>
</dbReference>
<dbReference type="STRING" id="9986.ENSOCUP00000014948"/>
<comment type="function">
    <text evidence="2">Catalyzes the hydrolytic deamination of enamine/imine intermediates that form during the course of normal metabolism. May facilitate the release of ammonia from these potentially toxic reactive metabolites, reducing their impact on cellular components. It may act on enamine/imine intermediates formed by several types of pyridoxal-5'-phosphate-dependent dehydratases including L-threonine dehydratase.</text>
</comment>
<organism evidence="22 23">
    <name type="scientific">Oryctolagus cuniculus</name>
    <name type="common">Rabbit</name>
    <dbReference type="NCBI Taxonomy" id="9986"/>
    <lineage>
        <taxon>Eukaryota</taxon>
        <taxon>Metazoa</taxon>
        <taxon>Chordata</taxon>
        <taxon>Craniata</taxon>
        <taxon>Vertebrata</taxon>
        <taxon>Euteleostomi</taxon>
        <taxon>Mammalia</taxon>
        <taxon>Eutheria</taxon>
        <taxon>Euarchontoglires</taxon>
        <taxon>Glires</taxon>
        <taxon>Lagomorpha</taxon>
        <taxon>Leporidae</taxon>
        <taxon>Oryctolagus</taxon>
    </lineage>
</organism>
<dbReference type="FunFam" id="3.30.1330.40:FF:000001">
    <property type="entry name" value="L-PSP family endoribonuclease"/>
    <property type="match status" value="1"/>
</dbReference>
<evidence type="ECO:0000256" key="13">
    <source>
        <dbReference type="ARBA" id="ARBA00022990"/>
    </source>
</evidence>
<dbReference type="SUPFAM" id="SSF55298">
    <property type="entry name" value="YjgF-like"/>
    <property type="match status" value="1"/>
</dbReference>
<comment type="function">
    <text evidence="19">Also promotes endoribonucleolytic cleavage of some transcripts by promoting recruitment of the ribonuclease P/MRP complex. Acts by bridging YTHDF2 and the ribonuclease P/MRP complex. RIDA/HRSP12 binds to N6-methyladenosine (m6A)-containing mRNAs containing a 5'-GGUUC-3' motif: cooperative binding of RIDA/HRSP12 and YTHDF2 to such transcripts lead to recruitment of the ribonuclease P/MRP complex and subsequent endoribonucleolytic cleavage.</text>
</comment>
<sequence>MSLARKAISTTKAPGVTGPYSTAVLVDKTVYISGQVGMDPCSGKLVPGEVVEETKQALTNIGCDFANVVTTTILPADINDLNAVNEVYKQYFKSNLPARAAGQVAALPLGSLVENEAIAVRGPSQ</sequence>
<protein>
    <recommendedName>
        <fullName evidence="9">2-iminobutanoate/2-iminopropanoate deaminase</fullName>
        <ecNumber evidence="8">3.5.99.10</ecNumber>
    </recommendedName>
    <alternativeName>
        <fullName evidence="18">Translation inhibitor L-PSP ribonuclease</fullName>
    </alternativeName>
</protein>
<keyword evidence="10" id="KW-0963">Cytoplasm</keyword>
<evidence type="ECO:0000256" key="21">
    <source>
        <dbReference type="ARBA" id="ARBA00047703"/>
    </source>
</evidence>
<dbReference type="PANTHER" id="PTHR11803:SF53">
    <property type="entry name" value="2-IMINOBUTANOATE_2-IMINOPROPANOATE DEAMINASE"/>
    <property type="match status" value="1"/>
</dbReference>
<evidence type="ECO:0000256" key="18">
    <source>
        <dbReference type="ARBA" id="ARBA00031764"/>
    </source>
</evidence>
<accession>G1TDL7</accession>
<keyword evidence="12" id="KW-0694">RNA-binding</keyword>
<dbReference type="GO" id="GO:0006629">
    <property type="term" value="P:lipid metabolic process"/>
    <property type="evidence" value="ECO:0007669"/>
    <property type="project" value="UniProtKB-KW"/>
</dbReference>
<dbReference type="PANTHER" id="PTHR11803">
    <property type="entry name" value="2-IMINOBUTANOATE/2-IMINOPROPANOATE DEAMINASE RIDA"/>
    <property type="match status" value="1"/>
</dbReference>
<dbReference type="InterPro" id="IPR006056">
    <property type="entry name" value="RidA"/>
</dbReference>
<reference evidence="22" key="2">
    <citation type="submission" date="2025-08" db="UniProtKB">
        <authorList>
            <consortium name="Ensembl"/>
        </authorList>
    </citation>
    <scope>IDENTIFICATION</scope>
    <source>
        <strain evidence="22">Thorbecke</strain>
    </source>
</reference>
<keyword evidence="13" id="KW-0007">Acetylation</keyword>
<evidence type="ECO:0000256" key="17">
    <source>
        <dbReference type="ARBA" id="ARBA00023242"/>
    </source>
</evidence>
<evidence type="ECO:0000256" key="12">
    <source>
        <dbReference type="ARBA" id="ARBA00022884"/>
    </source>
</evidence>
<comment type="catalytic activity">
    <reaction evidence="21">
        <text>2-iminopropanoate + H2O = pyruvate + NH4(+)</text>
        <dbReference type="Rhea" id="RHEA:40671"/>
        <dbReference type="ChEBI" id="CHEBI:15361"/>
        <dbReference type="ChEBI" id="CHEBI:15377"/>
        <dbReference type="ChEBI" id="CHEBI:28938"/>
        <dbReference type="ChEBI" id="CHEBI:44400"/>
        <dbReference type="EC" id="3.5.99.10"/>
    </reaction>
</comment>
<dbReference type="EC" id="3.5.99.10" evidence="8"/>
<evidence type="ECO:0000256" key="16">
    <source>
        <dbReference type="ARBA" id="ARBA00023140"/>
    </source>
</evidence>
<evidence type="ECO:0000256" key="11">
    <source>
        <dbReference type="ARBA" id="ARBA00022801"/>
    </source>
</evidence>
<evidence type="ECO:0000256" key="20">
    <source>
        <dbReference type="ARBA" id="ARBA00047021"/>
    </source>
</evidence>
<evidence type="ECO:0000256" key="6">
    <source>
        <dbReference type="ARBA" id="ARBA00004496"/>
    </source>
</evidence>
<dbReference type="Bgee" id="ENSOCUG00000017395">
    <property type="expression patterns" value="Expressed in testis"/>
</dbReference>
<keyword evidence="11" id="KW-0378">Hydrolase</keyword>
<dbReference type="Gene3D" id="3.30.1330.40">
    <property type="entry name" value="RutC-like"/>
    <property type="match status" value="1"/>
</dbReference>
<dbReference type="PaxDb" id="9986-ENSOCUP00000014948"/>
<dbReference type="NCBIfam" id="TIGR00004">
    <property type="entry name" value="Rid family detoxifying hydrolase"/>
    <property type="match status" value="1"/>
</dbReference>
<evidence type="ECO:0000256" key="9">
    <source>
        <dbReference type="ARBA" id="ARBA00017859"/>
    </source>
</evidence>
<comment type="subunit">
    <text evidence="20">Homotrimer. Interacts with YTHDF2.</text>
</comment>
<evidence type="ECO:0000256" key="7">
    <source>
        <dbReference type="ARBA" id="ARBA00010552"/>
    </source>
</evidence>
<keyword evidence="17" id="KW-0539">Nucleus</keyword>
<evidence type="ECO:0000256" key="19">
    <source>
        <dbReference type="ARBA" id="ARBA00045761"/>
    </source>
</evidence>
<dbReference type="GO" id="GO:0120241">
    <property type="term" value="F:2-iminobutanoate/2-iminopropanoate deaminase"/>
    <property type="evidence" value="ECO:0007669"/>
    <property type="project" value="UniProtKB-EC"/>
</dbReference>